<comment type="caution">
    <text evidence="3">The sequence shown here is derived from an EMBL/GenBank/DDBJ whole genome shotgun (WGS) entry which is preliminary data.</text>
</comment>
<dbReference type="NCBIfam" id="TIGR03033">
    <property type="entry name" value="phage_rel_nuc"/>
    <property type="match status" value="1"/>
</dbReference>
<organism evidence="3 4">
    <name type="scientific">Pseudacidovorax intermedius</name>
    <dbReference type="NCBI Taxonomy" id="433924"/>
    <lineage>
        <taxon>Bacteria</taxon>
        <taxon>Pseudomonadati</taxon>
        <taxon>Pseudomonadota</taxon>
        <taxon>Betaproteobacteria</taxon>
        <taxon>Burkholderiales</taxon>
        <taxon>Comamonadaceae</taxon>
        <taxon>Pseudacidovorax</taxon>
    </lineage>
</organism>
<dbReference type="OrthoDB" id="9135654at2"/>
<dbReference type="RefSeq" id="WP_058644562.1">
    <property type="nucleotide sequence ID" value="NZ_LDSL01000228.1"/>
</dbReference>
<feature type="compositionally biased region" description="Pro residues" evidence="1">
    <location>
        <begin position="496"/>
        <end position="509"/>
    </location>
</feature>
<evidence type="ECO:0000259" key="2">
    <source>
        <dbReference type="Pfam" id="PF09588"/>
    </source>
</evidence>
<dbReference type="Proteomes" id="UP000072741">
    <property type="component" value="Unassembled WGS sequence"/>
</dbReference>
<feature type="region of interest" description="Disordered" evidence="1">
    <location>
        <begin position="474"/>
        <end position="509"/>
    </location>
</feature>
<dbReference type="InterPro" id="IPR019080">
    <property type="entry name" value="YqaJ_viral_recombinase"/>
</dbReference>
<proteinExistence type="predicted"/>
<evidence type="ECO:0000313" key="4">
    <source>
        <dbReference type="Proteomes" id="UP000072741"/>
    </source>
</evidence>
<gene>
    <name evidence="3" type="ORF">NS331_24815</name>
</gene>
<reference evidence="3 4" key="1">
    <citation type="journal article" date="2016" name="Front. Microbiol.">
        <title>Genomic Resource of Rice Seed Associated Bacteria.</title>
        <authorList>
            <person name="Midha S."/>
            <person name="Bansal K."/>
            <person name="Sharma S."/>
            <person name="Kumar N."/>
            <person name="Patil P.P."/>
            <person name="Chaudhry V."/>
            <person name="Patil P.B."/>
        </authorList>
    </citation>
    <scope>NUCLEOTIDE SEQUENCE [LARGE SCALE GENOMIC DNA]</scope>
    <source>
        <strain evidence="3 4">NS331</strain>
    </source>
</reference>
<evidence type="ECO:0000256" key="1">
    <source>
        <dbReference type="SAM" id="MobiDB-lite"/>
    </source>
</evidence>
<protein>
    <recommendedName>
        <fullName evidence="2">YqaJ viral recombinase domain-containing protein</fullName>
    </recommendedName>
</protein>
<dbReference type="Gene3D" id="3.90.320.10">
    <property type="match status" value="1"/>
</dbReference>
<accession>A0A147GL08</accession>
<feature type="domain" description="YqaJ viral recombinase" evidence="2">
    <location>
        <begin position="12"/>
        <end position="146"/>
    </location>
</feature>
<dbReference type="InterPro" id="IPR017482">
    <property type="entry name" value="Lambda-type_endonuclease"/>
</dbReference>
<dbReference type="PATRIC" id="fig|433924.3.peg.2298"/>
<dbReference type="Pfam" id="PF09588">
    <property type="entry name" value="YqaJ"/>
    <property type="match status" value="1"/>
</dbReference>
<dbReference type="SUPFAM" id="SSF52980">
    <property type="entry name" value="Restriction endonuclease-like"/>
    <property type="match status" value="1"/>
</dbReference>
<evidence type="ECO:0000313" key="3">
    <source>
        <dbReference type="EMBL" id="KTT11522.1"/>
    </source>
</evidence>
<dbReference type="EMBL" id="LDSL01000228">
    <property type="protein sequence ID" value="KTT11522.1"/>
    <property type="molecule type" value="Genomic_DNA"/>
</dbReference>
<dbReference type="InterPro" id="IPR011335">
    <property type="entry name" value="Restrct_endonuc-II-like"/>
</dbReference>
<dbReference type="AlphaFoldDB" id="A0A147GL08"/>
<name>A0A147GL08_9BURK</name>
<keyword evidence="4" id="KW-1185">Reference proteome</keyword>
<sequence length="599" mass="64951">MQIVTLIQGTPEWHAHRAQHFNASDAPAMMGCSPYKTRAELVRERATGLTAEVDAAQQRRFDMGHRAEALARPLAEQILGEELSPLVGVADLGPYSASFDGLTLMEDQAFEHKALNDTLRAAMVEGCTGADLPMAYQVQMEHQCMVCPSIERVLFMASKWGEDGTLIEERHCFYEPNLALRARIVAGWDQLEQDVAAYVPEAPKPAPVVAAPMDALPAVSVQVQGGLQIVSNLPAFGDALKAFIDRIPAEPSTDQEFADTEAACKALKRAEDALEASESNALAQLADVDTMRRLVADYRGLARTTRLQREKLVAQRKEQLRGEIVANGVAALRAHVDALNKRTGRPYMPTIDADFGGAIKGKKNLDSMRDAVATELARAKIAANEIADRIQTNLDTIRNLAGGYTGMFPDEGVLVLKAPEDCEAQVQARVAKRKADDEARLQAQRERIAAEERERAEAEAAAKLEADRARIRAEEEERARAAQAAAEAERQRQMPTPAPPAPVAPPPALQPAPELQPVATVAPAANEAPAGPPTLRIGAIGERLGWTLTAEQLRGMGIEPAGRERAATLYHESQFPAICDAVMRRAAEAKTAHQQRQAA</sequence>
<dbReference type="InterPro" id="IPR011604">
    <property type="entry name" value="PDDEXK-like_dom_sf"/>
</dbReference>